<sequence length="42" mass="4625">MKKLSKIDSRFIVATGASFLSYFIEKDFAGVVNGFLLALGLR</sequence>
<reference evidence="2" key="1">
    <citation type="submission" date="2017-09" db="EMBL/GenBank/DDBJ databases">
        <authorList>
            <person name="Varghese N."/>
            <person name="Submissions S."/>
        </authorList>
    </citation>
    <scope>NUCLEOTIDE SEQUENCE [LARGE SCALE GENOMIC DNA]</scope>
    <source>
        <strain evidence="2">CGMCC 1.12803</strain>
    </source>
</reference>
<proteinExistence type="predicted"/>
<evidence type="ECO:0000313" key="1">
    <source>
        <dbReference type="EMBL" id="SOD19870.1"/>
    </source>
</evidence>
<dbReference type="RefSeq" id="WP_262710557.1">
    <property type="nucleotide sequence ID" value="NZ_SSBV01000004.1"/>
</dbReference>
<gene>
    <name evidence="1" type="ORF">SAMN06297358_3577</name>
</gene>
<dbReference type="Proteomes" id="UP000219281">
    <property type="component" value="Unassembled WGS sequence"/>
</dbReference>
<dbReference type="AlphaFoldDB" id="A0A286AD80"/>
<keyword evidence="2" id="KW-1185">Reference proteome</keyword>
<dbReference type="EMBL" id="OCMT01000004">
    <property type="protein sequence ID" value="SOD19870.1"/>
    <property type="molecule type" value="Genomic_DNA"/>
</dbReference>
<accession>A0A286AD80</accession>
<evidence type="ECO:0000313" key="2">
    <source>
        <dbReference type="Proteomes" id="UP000219281"/>
    </source>
</evidence>
<protein>
    <submittedName>
        <fullName evidence="1">Uncharacterized protein</fullName>
    </submittedName>
</protein>
<name>A0A286AD80_9SPHI</name>
<organism evidence="1 2">
    <name type="scientific">Pedobacter xixiisoli</name>
    <dbReference type="NCBI Taxonomy" id="1476464"/>
    <lineage>
        <taxon>Bacteria</taxon>
        <taxon>Pseudomonadati</taxon>
        <taxon>Bacteroidota</taxon>
        <taxon>Sphingobacteriia</taxon>
        <taxon>Sphingobacteriales</taxon>
        <taxon>Sphingobacteriaceae</taxon>
        <taxon>Pedobacter</taxon>
    </lineage>
</organism>